<keyword evidence="4 6" id="KW-0009">Actin-binding</keyword>
<evidence type="ECO:0000256" key="6">
    <source>
        <dbReference type="RuleBase" id="RU364015"/>
    </source>
</evidence>
<dbReference type="AlphaFoldDB" id="A0A448YS47"/>
<dbReference type="GO" id="GO:0051015">
    <property type="term" value="F:actin filament binding"/>
    <property type="evidence" value="ECO:0007669"/>
    <property type="project" value="TreeGrafter"/>
</dbReference>
<gene>
    <name evidence="7" type="ORF">BRENAR_LOCUS4470</name>
</gene>
<dbReference type="SUPFAM" id="SSF69645">
    <property type="entry name" value="Arp2/3 complex subunits"/>
    <property type="match status" value="2"/>
</dbReference>
<name>A0A448YS47_BRENA</name>
<comment type="function">
    <text evidence="6">Functions as actin-binding component of the Arp2/3 complex which is involved in regulation of actin polymerization and together with an activating nucleation-promoting factor (NPF) mediates the formation of branched actin networks.</text>
</comment>
<comment type="subunit">
    <text evidence="6">Component of the Arp2/3 complex.</text>
</comment>
<organism evidence="7 8">
    <name type="scientific">Brettanomyces naardenensis</name>
    <name type="common">Yeast</name>
    <dbReference type="NCBI Taxonomy" id="13370"/>
    <lineage>
        <taxon>Eukaryota</taxon>
        <taxon>Fungi</taxon>
        <taxon>Dikarya</taxon>
        <taxon>Ascomycota</taxon>
        <taxon>Saccharomycotina</taxon>
        <taxon>Pichiomycetes</taxon>
        <taxon>Pichiales</taxon>
        <taxon>Pichiaceae</taxon>
        <taxon>Brettanomyces</taxon>
    </lineage>
</organism>
<dbReference type="EMBL" id="CAACVR010000056">
    <property type="protein sequence ID" value="VEU23741.1"/>
    <property type="molecule type" value="Genomic_DNA"/>
</dbReference>
<dbReference type="GO" id="GO:0030041">
    <property type="term" value="P:actin filament polymerization"/>
    <property type="evidence" value="ECO:0007669"/>
    <property type="project" value="InterPro"/>
</dbReference>
<keyword evidence="5 6" id="KW-0206">Cytoskeleton</keyword>
<keyword evidence="3 6" id="KW-0963">Cytoplasm</keyword>
<dbReference type="Proteomes" id="UP000290900">
    <property type="component" value="Unassembled WGS sequence"/>
</dbReference>
<evidence type="ECO:0000313" key="8">
    <source>
        <dbReference type="Proteomes" id="UP000290900"/>
    </source>
</evidence>
<dbReference type="InterPro" id="IPR007188">
    <property type="entry name" value="ARPC2"/>
</dbReference>
<comment type="similarity">
    <text evidence="2 6">Belongs to the ARPC2 family.</text>
</comment>
<dbReference type="Pfam" id="PF04045">
    <property type="entry name" value="P34-Arc"/>
    <property type="match status" value="1"/>
</dbReference>
<dbReference type="GO" id="GO:0005200">
    <property type="term" value="F:structural constituent of cytoskeleton"/>
    <property type="evidence" value="ECO:0007669"/>
    <property type="project" value="TreeGrafter"/>
</dbReference>
<proteinExistence type="inferred from homology"/>
<dbReference type="GO" id="GO:0034314">
    <property type="term" value="P:Arp2/3 complex-mediated actin nucleation"/>
    <property type="evidence" value="ECO:0007669"/>
    <property type="project" value="InterPro"/>
</dbReference>
<dbReference type="FunCoup" id="A0A448YS47">
    <property type="interactions" value="784"/>
</dbReference>
<dbReference type="OrthoDB" id="148331at2759"/>
<dbReference type="FunFam" id="3.30.1460.20:FF:000009">
    <property type="entry name" value="Arp2/3 complex 34 kDa subunit"/>
    <property type="match status" value="1"/>
</dbReference>
<evidence type="ECO:0000256" key="3">
    <source>
        <dbReference type="ARBA" id="ARBA00022490"/>
    </source>
</evidence>
<dbReference type="InterPro" id="IPR034666">
    <property type="entry name" value="ARPC2/4"/>
</dbReference>
<reference evidence="7 8" key="1">
    <citation type="submission" date="2018-12" db="EMBL/GenBank/DDBJ databases">
        <authorList>
            <person name="Tiukova I."/>
            <person name="Dainat J."/>
        </authorList>
    </citation>
    <scope>NUCLEOTIDE SEQUENCE [LARGE SCALE GENOMIC DNA]</scope>
</reference>
<sequence length="334" mass="38571">MLLLQPENLLIQKTFSKALSEDYIPATLDRVITDFDFTAYHISTPSDKTGILLSVGIKCWADLIAHGTLELLESIYSKYSSFLQILSDGNAEPGYNYGLYLELGKVDLQNGEEIATLISDLSLLKRNCFAAPFLEAFGRYEVLAQEEPVDPNNIYGEDAPNNSKEPVIALGYRDNESIFIKPSNDRVTVIFSTIFNDETDKVFSKVFLQEFSDARKRSIQKAPQVINSHHDIPLEIQGLEKENSDNKKTYITFVLFPRHLSTDEVKWNSITQIETFRSYFHYHIKIVKCYLHQRMRFRVQSFTKILNRARRDVTEEELRSERKTASGRRFEQRT</sequence>
<comment type="subcellular location">
    <subcellularLocation>
        <location evidence="1 6">Cytoplasm</location>
        <location evidence="1 6">Cytoskeleton</location>
    </subcellularLocation>
</comment>
<dbReference type="GO" id="GO:0005885">
    <property type="term" value="C:Arp2/3 protein complex"/>
    <property type="evidence" value="ECO:0007669"/>
    <property type="project" value="InterPro"/>
</dbReference>
<evidence type="ECO:0000256" key="4">
    <source>
        <dbReference type="ARBA" id="ARBA00023203"/>
    </source>
</evidence>
<evidence type="ECO:0000256" key="1">
    <source>
        <dbReference type="ARBA" id="ARBA00004245"/>
    </source>
</evidence>
<dbReference type="InParanoid" id="A0A448YS47"/>
<dbReference type="PANTHER" id="PTHR12058:SF0">
    <property type="entry name" value="ACTIN-RELATED PROTEIN 2_3 COMPLEX SUBUNIT 2"/>
    <property type="match status" value="1"/>
</dbReference>
<dbReference type="GO" id="GO:0006897">
    <property type="term" value="P:endocytosis"/>
    <property type="evidence" value="ECO:0007669"/>
    <property type="project" value="UniProtKB-ARBA"/>
</dbReference>
<evidence type="ECO:0000313" key="7">
    <source>
        <dbReference type="EMBL" id="VEU23741.1"/>
    </source>
</evidence>
<dbReference type="PANTHER" id="PTHR12058">
    <property type="entry name" value="ARP2/3 COMPLEX 34 KDA SUBUNIT"/>
    <property type="match status" value="1"/>
</dbReference>
<protein>
    <recommendedName>
        <fullName evidence="6">Arp2/3 complex 34 kDa subunit</fullName>
    </recommendedName>
</protein>
<evidence type="ECO:0000256" key="5">
    <source>
        <dbReference type="ARBA" id="ARBA00023212"/>
    </source>
</evidence>
<keyword evidence="8" id="KW-1185">Reference proteome</keyword>
<dbReference type="STRING" id="13370.A0A448YS47"/>
<evidence type="ECO:0000256" key="2">
    <source>
        <dbReference type="ARBA" id="ARBA00007192"/>
    </source>
</evidence>
<accession>A0A448YS47</accession>
<dbReference type="Gene3D" id="3.30.1460.20">
    <property type="match status" value="2"/>
</dbReference>